<name>A0A167IXF3_CALVF</name>
<dbReference type="Gene3D" id="3.40.50.2000">
    <property type="entry name" value="Glycogen Phosphorylase B"/>
    <property type="match status" value="2"/>
</dbReference>
<dbReference type="InterPro" id="IPR002213">
    <property type="entry name" value="UDP_glucos_trans"/>
</dbReference>
<keyword evidence="1 2" id="KW-0808">Transferase</keyword>
<accession>A0A167IXF3</accession>
<proteinExistence type="predicted"/>
<dbReference type="Pfam" id="PF00201">
    <property type="entry name" value="UDPGT"/>
    <property type="match status" value="1"/>
</dbReference>
<reference evidence="2 3" key="1">
    <citation type="journal article" date="2016" name="Mol. Biol. Evol.">
        <title>Comparative Genomics of Early-Diverging Mushroom-Forming Fungi Provides Insights into the Origins of Lignocellulose Decay Capabilities.</title>
        <authorList>
            <person name="Nagy L.G."/>
            <person name="Riley R."/>
            <person name="Tritt A."/>
            <person name="Adam C."/>
            <person name="Daum C."/>
            <person name="Floudas D."/>
            <person name="Sun H."/>
            <person name="Yadav J.S."/>
            <person name="Pangilinan J."/>
            <person name="Larsson K.H."/>
            <person name="Matsuura K."/>
            <person name="Barry K."/>
            <person name="Labutti K."/>
            <person name="Kuo R."/>
            <person name="Ohm R.A."/>
            <person name="Bhattacharya S.S."/>
            <person name="Shirouzu T."/>
            <person name="Yoshinaga Y."/>
            <person name="Martin F.M."/>
            <person name="Grigoriev I.V."/>
            <person name="Hibbett D.S."/>
        </authorList>
    </citation>
    <scope>NUCLEOTIDE SEQUENCE [LARGE SCALE GENOMIC DNA]</scope>
    <source>
        <strain evidence="2 3">TUFC12733</strain>
    </source>
</reference>
<sequence>MPVKEDHPFQLFLWWGGNASSFTRMFGPPDRGGRGGYAEECRKTYEDEKRGDGRSFGDITRDIAIRSSRFPNNIIPVAGLPPYYQWEDWPQEVWHPSLYDALCKCQKLMELADGVLLGTVVDLEPESVKDVMQYMHPKQVLCLGPQFGLAAPSSQGNDLAIKFLDSALVKHGAQSALYISFGSAFFPPAEHVRVLVETLLELDDPMPFVFTASRRRLNPQLMQSIEASGRGLVVSWAPQQAILAHPALGWMISHCGAGGMFESLAEGVPVIAWPFTADQPQHALWLSEVLDSAFELLQIRTGVAQQMKALRGGPEGTTILGTEDAIKQELVDVLTQARGQLGVRKRHNATAAREKLLHAEEAAGSVKKALDELGVELGR</sequence>
<dbReference type="OrthoDB" id="5835829at2759"/>
<dbReference type="PANTHER" id="PTHR48045:SF31">
    <property type="entry name" value="UDP-GLYCOSYLTRANSFERASE 76B1-LIKE"/>
    <property type="match status" value="1"/>
</dbReference>
<protein>
    <submittedName>
        <fullName evidence="2">Glycosyltransferase family 1 protein</fullName>
    </submittedName>
</protein>
<dbReference type="GO" id="GO:0008194">
    <property type="term" value="F:UDP-glycosyltransferase activity"/>
    <property type="evidence" value="ECO:0007669"/>
    <property type="project" value="InterPro"/>
</dbReference>
<dbReference type="SUPFAM" id="SSF53756">
    <property type="entry name" value="UDP-Glycosyltransferase/glycogen phosphorylase"/>
    <property type="match status" value="1"/>
</dbReference>
<evidence type="ECO:0000313" key="2">
    <source>
        <dbReference type="EMBL" id="KZO93058.1"/>
    </source>
</evidence>
<organism evidence="2 3">
    <name type="scientific">Calocera viscosa (strain TUFC12733)</name>
    <dbReference type="NCBI Taxonomy" id="1330018"/>
    <lineage>
        <taxon>Eukaryota</taxon>
        <taxon>Fungi</taxon>
        <taxon>Dikarya</taxon>
        <taxon>Basidiomycota</taxon>
        <taxon>Agaricomycotina</taxon>
        <taxon>Dacrymycetes</taxon>
        <taxon>Dacrymycetales</taxon>
        <taxon>Dacrymycetaceae</taxon>
        <taxon>Calocera</taxon>
    </lineage>
</organism>
<gene>
    <name evidence="2" type="ORF">CALVIDRAFT_486497</name>
</gene>
<evidence type="ECO:0000313" key="3">
    <source>
        <dbReference type="Proteomes" id="UP000076738"/>
    </source>
</evidence>
<dbReference type="AlphaFoldDB" id="A0A167IXF3"/>
<dbReference type="Proteomes" id="UP000076738">
    <property type="component" value="Unassembled WGS sequence"/>
</dbReference>
<keyword evidence="3" id="KW-1185">Reference proteome</keyword>
<evidence type="ECO:0000256" key="1">
    <source>
        <dbReference type="ARBA" id="ARBA00022679"/>
    </source>
</evidence>
<dbReference type="EMBL" id="KV417304">
    <property type="protein sequence ID" value="KZO93058.1"/>
    <property type="molecule type" value="Genomic_DNA"/>
</dbReference>
<dbReference type="PANTHER" id="PTHR48045">
    <property type="entry name" value="UDP-GLYCOSYLTRANSFERASE 72B1"/>
    <property type="match status" value="1"/>
</dbReference>